<evidence type="ECO:0000259" key="2">
    <source>
        <dbReference type="Pfam" id="PF01266"/>
    </source>
</evidence>
<evidence type="ECO:0000313" key="4">
    <source>
        <dbReference type="Proteomes" id="UP000218767"/>
    </source>
</evidence>
<protein>
    <submittedName>
        <fullName evidence="3">Glycerol-3-phosphate dehydrogenase</fullName>
    </submittedName>
</protein>
<dbReference type="EMBL" id="NVUL01000083">
    <property type="protein sequence ID" value="PCI75087.1"/>
    <property type="molecule type" value="Genomic_DNA"/>
</dbReference>
<dbReference type="AlphaFoldDB" id="A0A2A4WZ44"/>
<dbReference type="Pfam" id="PF01266">
    <property type="entry name" value="DAO"/>
    <property type="match status" value="1"/>
</dbReference>
<dbReference type="SUPFAM" id="SSF51905">
    <property type="entry name" value="FAD/NAD(P)-binding domain"/>
    <property type="match status" value="1"/>
</dbReference>
<dbReference type="GO" id="GO:0016491">
    <property type="term" value="F:oxidoreductase activity"/>
    <property type="evidence" value="ECO:0007669"/>
    <property type="project" value="UniProtKB-KW"/>
</dbReference>
<feature type="domain" description="FAD dependent oxidoreductase" evidence="2">
    <location>
        <begin position="8"/>
        <end position="167"/>
    </location>
</feature>
<sequence>MTSSYSTDIVIFGGGIAGLWLLNRLRNQGYQAILLETDKLGSGQTLASQGIIHGGLKYALHGALGGAANVISDMPARWRSCLAGEAEIDLSGCRVLSEHYYMWSDSGFRSKLKTFLGSKSLSGRVTAVEKQDYPDFFKAATVEGTLYKLPDFVVDTNSLLQALVEKQRDWIFRVSPGSYTFERNAAGLVNAISFSDGDTQFTLEAQKFIFSAGKGNQQLIDDASLAEPKCQLRPLNMVYVKGKDLPSAFVHCIGDSFSLTPKLTVTSHSDAKGETVWYLGGEIAESGVGKAPDTQIHSARKLLTTLFPWINFAAMEFHCFAIDRAEANVRSNSRPEDAYFIEESNVLVAWPTKLTLTPNLADNITEHFAASGVVPSGATAQQNLSDVLEAAEIATSRWD</sequence>
<dbReference type="InterPro" id="IPR036188">
    <property type="entry name" value="FAD/NAD-bd_sf"/>
</dbReference>
<dbReference type="Gene3D" id="3.50.50.60">
    <property type="entry name" value="FAD/NAD(P)-binding domain"/>
    <property type="match status" value="1"/>
</dbReference>
<dbReference type="InterPro" id="IPR006076">
    <property type="entry name" value="FAD-dep_OxRdtase"/>
</dbReference>
<gene>
    <name evidence="3" type="ORF">COB20_13675</name>
</gene>
<name>A0A2A4WZ44_9GAMM</name>
<comment type="caution">
    <text evidence="3">The sequence shown here is derived from an EMBL/GenBank/DDBJ whole genome shotgun (WGS) entry which is preliminary data.</text>
</comment>
<accession>A0A2A4WZ44</accession>
<organism evidence="3 4">
    <name type="scientific">SAR86 cluster bacterium</name>
    <dbReference type="NCBI Taxonomy" id="2030880"/>
    <lineage>
        <taxon>Bacteria</taxon>
        <taxon>Pseudomonadati</taxon>
        <taxon>Pseudomonadota</taxon>
        <taxon>Gammaproteobacteria</taxon>
        <taxon>SAR86 cluster</taxon>
    </lineage>
</organism>
<dbReference type="Gene3D" id="3.30.9.10">
    <property type="entry name" value="D-Amino Acid Oxidase, subunit A, domain 2"/>
    <property type="match status" value="1"/>
</dbReference>
<proteinExistence type="predicted"/>
<evidence type="ECO:0000256" key="1">
    <source>
        <dbReference type="ARBA" id="ARBA00023002"/>
    </source>
</evidence>
<dbReference type="Proteomes" id="UP000218767">
    <property type="component" value="Unassembled WGS sequence"/>
</dbReference>
<keyword evidence="1" id="KW-0560">Oxidoreductase</keyword>
<reference evidence="4" key="1">
    <citation type="submission" date="2017-08" db="EMBL/GenBank/DDBJ databases">
        <title>A dynamic microbial community with high functional redundancy inhabits the cold, oxic subseafloor aquifer.</title>
        <authorList>
            <person name="Tully B.J."/>
            <person name="Wheat C.G."/>
            <person name="Glazer B.T."/>
            <person name="Huber J.A."/>
        </authorList>
    </citation>
    <scope>NUCLEOTIDE SEQUENCE [LARGE SCALE GENOMIC DNA]</scope>
</reference>
<evidence type="ECO:0000313" key="3">
    <source>
        <dbReference type="EMBL" id="PCI75087.1"/>
    </source>
</evidence>